<dbReference type="GO" id="GO:0006508">
    <property type="term" value="P:proteolysis"/>
    <property type="evidence" value="ECO:0007669"/>
    <property type="project" value="InterPro"/>
</dbReference>
<evidence type="ECO:0000256" key="7">
    <source>
        <dbReference type="SAM" id="MobiDB-lite"/>
    </source>
</evidence>
<dbReference type="InterPro" id="IPR002138">
    <property type="entry name" value="Pept_C14_p10"/>
</dbReference>
<dbReference type="Gene3D" id="3.40.50.1460">
    <property type="match status" value="1"/>
</dbReference>
<evidence type="ECO:0000259" key="11">
    <source>
        <dbReference type="PROSITE" id="PS51634"/>
    </source>
</evidence>
<protein>
    <submittedName>
        <fullName evidence="12">Caspase-14</fullName>
    </submittedName>
</protein>
<dbReference type="SMART" id="SM00115">
    <property type="entry name" value="CASc"/>
    <property type="match status" value="1"/>
</dbReference>
<accession>A0AAE1H734</accession>
<reference evidence="12" key="2">
    <citation type="journal article" date="2023" name="BMC Genomics">
        <title>Pest status, molecular evolution, and epigenetic factors derived from the genome assembly of Frankliniella fusca, a thysanopteran phytovirus vector.</title>
        <authorList>
            <person name="Catto M.A."/>
            <person name="Labadie P.E."/>
            <person name="Jacobson A.L."/>
            <person name="Kennedy G.G."/>
            <person name="Srinivasan R."/>
            <person name="Hunt B.G."/>
        </authorList>
    </citation>
    <scope>NUCLEOTIDE SEQUENCE</scope>
    <source>
        <strain evidence="12">PL_HMW_Pooled</strain>
    </source>
</reference>
<feature type="domain" description="Caspase family p20" evidence="9">
    <location>
        <begin position="28"/>
        <end position="162"/>
    </location>
</feature>
<feature type="domain" description="AWS" evidence="10">
    <location>
        <begin position="617"/>
        <end position="655"/>
    </location>
</feature>
<evidence type="ECO:0000259" key="9">
    <source>
        <dbReference type="PROSITE" id="PS50208"/>
    </source>
</evidence>
<dbReference type="AlphaFoldDB" id="A0AAE1H734"/>
<dbReference type="Proteomes" id="UP001219518">
    <property type="component" value="Unassembled WGS sequence"/>
</dbReference>
<organism evidence="12 13">
    <name type="scientific">Frankliniella fusca</name>
    <dbReference type="NCBI Taxonomy" id="407009"/>
    <lineage>
        <taxon>Eukaryota</taxon>
        <taxon>Metazoa</taxon>
        <taxon>Ecdysozoa</taxon>
        <taxon>Arthropoda</taxon>
        <taxon>Hexapoda</taxon>
        <taxon>Insecta</taxon>
        <taxon>Pterygota</taxon>
        <taxon>Neoptera</taxon>
        <taxon>Paraneoptera</taxon>
        <taxon>Thysanoptera</taxon>
        <taxon>Terebrantia</taxon>
        <taxon>Thripoidea</taxon>
        <taxon>Thripidae</taxon>
        <taxon>Frankliniella</taxon>
    </lineage>
</organism>
<keyword evidence="4" id="KW-0949">S-adenosyl-L-methionine</keyword>
<keyword evidence="5" id="KW-0539">Nucleus</keyword>
<feature type="region of interest" description="Disordered" evidence="7">
    <location>
        <begin position="408"/>
        <end position="456"/>
    </location>
</feature>
<feature type="domain" description="CRC" evidence="11">
    <location>
        <begin position="362"/>
        <end position="490"/>
    </location>
</feature>
<dbReference type="InterPro" id="IPR052039">
    <property type="entry name" value="Caspase-related_regulators"/>
</dbReference>
<dbReference type="GO" id="GO:0004197">
    <property type="term" value="F:cysteine-type endopeptidase activity"/>
    <property type="evidence" value="ECO:0007669"/>
    <property type="project" value="InterPro"/>
</dbReference>
<dbReference type="Pfam" id="PF00656">
    <property type="entry name" value="Peptidase_C14"/>
    <property type="match status" value="1"/>
</dbReference>
<sequence length="655" mass="69691">MPCVVRSGLGSAGVPVLTDVAVDHARMKRQSDIMFSAFSFNFWCNHYLYSWHIMQAFDRKGTDKDCRNLQLVFESMGYAVVSIDNCPASDFETTLQGAVTRFDEEHRGPFVLVFLTHGDKEGLLFSDCEKIHMIRIRKHLAQHRKLDGKAKIIISQACRGNEHLEARDDGSVLTRLEGEDFPSDFSTDAAVDPLTDTIIMYSCIEERAAYRCEHGSMFITVTCDEILKNMVRSETLLKVSTKVNSRLHNLAPRYKGFRIIVSSETTNTLRKDLYLSPKVNDKKYRDAQGKVKQVLLRLACLGNSDASKFQLDEANTGVGVGVGCHCVGDCAPGSPCCCRAAGAHCGPQCVHDDGVAGLCRNASRGCRCTGSCATRRCGCRKNEVPCGEGCHPGSSGCVNQAAALERSTSKEPGLASRAHPSGTGGGQRKFSGGSDSGDGDSGAGVRGPSTGRACSCKQGCATRRCGCRKNEVPCGERCHPGSSGCVNQAAALERSTSKEPGLASRAPPSGTGGGRRKSSENIDSGAGVSGRGASRTCSCKQGCSTMRCGCRSAGRPCSRSCSCHGEAAAACQNVGDIWDQLFPYFTAAASGNSKQKDKCPSPRGLGCHPAGADSGAAGPVKCQCKTGCAVTSRCSCRKAYSKCHSRCHPGYQCSN</sequence>
<evidence type="ECO:0000313" key="12">
    <source>
        <dbReference type="EMBL" id="KAK3914985.1"/>
    </source>
</evidence>
<comment type="subcellular location">
    <subcellularLocation>
        <location evidence="1">Nucleus</location>
    </subcellularLocation>
</comment>
<feature type="region of interest" description="Disordered" evidence="7">
    <location>
        <begin position="496"/>
        <end position="537"/>
    </location>
</feature>
<name>A0AAE1H734_9NEOP</name>
<dbReference type="PROSITE" id="PS51215">
    <property type="entry name" value="AWS"/>
    <property type="match status" value="1"/>
</dbReference>
<feature type="domain" description="Caspase family p10" evidence="8">
    <location>
        <begin position="196"/>
        <end position="277"/>
    </location>
</feature>
<evidence type="ECO:0000256" key="1">
    <source>
        <dbReference type="ARBA" id="ARBA00004123"/>
    </source>
</evidence>
<dbReference type="PROSITE" id="PS51634">
    <property type="entry name" value="CRC"/>
    <property type="match status" value="2"/>
</dbReference>
<feature type="domain" description="CRC" evidence="11">
    <location>
        <begin position="533"/>
        <end position="655"/>
    </location>
</feature>
<evidence type="ECO:0000256" key="6">
    <source>
        <dbReference type="RuleBase" id="RU003971"/>
    </source>
</evidence>
<dbReference type="PANTHER" id="PTHR22576">
    <property type="entry name" value="MUCOSA ASSOCIATED LYMPHOID TISSUE LYMPHOMA TRANSLOCATION PROTEIN 1/PARACASPASE"/>
    <property type="match status" value="1"/>
</dbReference>
<evidence type="ECO:0000256" key="3">
    <source>
        <dbReference type="ARBA" id="ARBA00010134"/>
    </source>
</evidence>
<gene>
    <name evidence="12" type="ORF">KUF71_005673</name>
</gene>
<dbReference type="InterPro" id="IPR006560">
    <property type="entry name" value="AWS_dom"/>
</dbReference>
<keyword evidence="13" id="KW-1185">Reference proteome</keyword>
<dbReference type="GO" id="GO:0042054">
    <property type="term" value="F:histone methyltransferase activity"/>
    <property type="evidence" value="ECO:0007669"/>
    <property type="project" value="InterPro"/>
</dbReference>
<dbReference type="SMART" id="SM01114">
    <property type="entry name" value="CXC"/>
    <property type="match status" value="3"/>
</dbReference>
<evidence type="ECO:0000256" key="4">
    <source>
        <dbReference type="ARBA" id="ARBA00022691"/>
    </source>
</evidence>
<comment type="caution">
    <text evidence="12">The sequence shown here is derived from an EMBL/GenBank/DDBJ whole genome shotgun (WGS) entry which is preliminary data.</text>
</comment>
<dbReference type="InterPro" id="IPR011600">
    <property type="entry name" value="Pept_C14_caspase"/>
</dbReference>
<dbReference type="PANTHER" id="PTHR22576:SF41">
    <property type="entry name" value="CASPASE 14, APOPTOSIS-RELATED CYSTEINE PEPTIDASE"/>
    <property type="match status" value="1"/>
</dbReference>
<dbReference type="SUPFAM" id="SSF52129">
    <property type="entry name" value="Caspase-like"/>
    <property type="match status" value="1"/>
</dbReference>
<dbReference type="InterPro" id="IPR015917">
    <property type="entry name" value="Pept_C14A"/>
</dbReference>
<evidence type="ECO:0000259" key="8">
    <source>
        <dbReference type="PROSITE" id="PS50207"/>
    </source>
</evidence>
<feature type="compositionally biased region" description="Gly residues" evidence="7">
    <location>
        <begin position="434"/>
        <end position="445"/>
    </location>
</feature>
<reference evidence="12" key="1">
    <citation type="submission" date="2021-07" db="EMBL/GenBank/DDBJ databases">
        <authorList>
            <person name="Catto M.A."/>
            <person name="Jacobson A."/>
            <person name="Kennedy G."/>
            <person name="Labadie P."/>
            <person name="Hunt B.G."/>
            <person name="Srinivasan R."/>
        </authorList>
    </citation>
    <scope>NUCLEOTIDE SEQUENCE</scope>
    <source>
        <strain evidence="12">PL_HMW_Pooled</strain>
        <tissue evidence="12">Head</tissue>
    </source>
</reference>
<evidence type="ECO:0000259" key="10">
    <source>
        <dbReference type="PROSITE" id="PS51215"/>
    </source>
</evidence>
<dbReference type="PRINTS" id="PR00376">
    <property type="entry name" value="IL1BCENZYME"/>
</dbReference>
<dbReference type="InterPro" id="IPR033467">
    <property type="entry name" value="Tesmin/TSO1-like_CXC"/>
</dbReference>
<comment type="similarity">
    <text evidence="3 6">Belongs to the peptidase C14A family.</text>
</comment>
<dbReference type="InterPro" id="IPR005172">
    <property type="entry name" value="CRC"/>
</dbReference>
<proteinExistence type="inferred from homology"/>
<dbReference type="GO" id="GO:0005634">
    <property type="term" value="C:nucleus"/>
    <property type="evidence" value="ECO:0007669"/>
    <property type="project" value="UniProtKB-SubCell"/>
</dbReference>
<comment type="similarity">
    <text evidence="2">Belongs to the lin-54 family.</text>
</comment>
<evidence type="ECO:0000256" key="5">
    <source>
        <dbReference type="ARBA" id="ARBA00023242"/>
    </source>
</evidence>
<evidence type="ECO:0000313" key="13">
    <source>
        <dbReference type="Proteomes" id="UP001219518"/>
    </source>
</evidence>
<dbReference type="PROSITE" id="PS50208">
    <property type="entry name" value="CASPASE_P20"/>
    <property type="match status" value="1"/>
</dbReference>
<evidence type="ECO:0000256" key="2">
    <source>
        <dbReference type="ARBA" id="ARBA00007267"/>
    </source>
</evidence>
<dbReference type="PROSITE" id="PS50207">
    <property type="entry name" value="CASPASE_P10"/>
    <property type="match status" value="1"/>
</dbReference>
<dbReference type="InterPro" id="IPR029030">
    <property type="entry name" value="Caspase-like_dom_sf"/>
</dbReference>
<dbReference type="InterPro" id="IPR001309">
    <property type="entry name" value="Pept_C14_p20"/>
</dbReference>
<dbReference type="EMBL" id="JAHWGI010000394">
    <property type="protein sequence ID" value="KAK3914985.1"/>
    <property type="molecule type" value="Genomic_DNA"/>
</dbReference>